<reference evidence="7" key="1">
    <citation type="submission" date="2020-04" db="EMBL/GenBank/DDBJ databases">
        <authorList>
            <person name="Alioto T."/>
            <person name="Alioto T."/>
            <person name="Gomez Garrido J."/>
        </authorList>
    </citation>
    <scope>NUCLEOTIDE SEQUENCE</scope>
    <source>
        <strain evidence="7">A484AB</strain>
    </source>
</reference>
<evidence type="ECO:0000313" key="7">
    <source>
        <dbReference type="EMBL" id="CAB4009948.1"/>
    </source>
</evidence>
<dbReference type="Proteomes" id="UP001152795">
    <property type="component" value="Unassembled WGS sequence"/>
</dbReference>
<name>A0A7D9ELA1_PARCT</name>
<keyword evidence="4" id="KW-0243">Dynein</keyword>
<evidence type="ECO:0000256" key="2">
    <source>
        <dbReference type="ARBA" id="ARBA00022490"/>
    </source>
</evidence>
<dbReference type="AlphaFoldDB" id="A0A7D9ELA1"/>
<feature type="non-terminal residue" evidence="7">
    <location>
        <position position="1"/>
    </location>
</feature>
<dbReference type="GO" id="GO:0005874">
    <property type="term" value="C:microtubule"/>
    <property type="evidence" value="ECO:0007669"/>
    <property type="project" value="UniProtKB-KW"/>
</dbReference>
<proteinExistence type="predicted"/>
<protein>
    <submittedName>
        <fullName evidence="7">Uncharacterized protein</fullName>
    </submittedName>
</protein>
<organism evidence="7 8">
    <name type="scientific">Paramuricea clavata</name>
    <name type="common">Red gorgonian</name>
    <name type="synonym">Violescent sea-whip</name>
    <dbReference type="NCBI Taxonomy" id="317549"/>
    <lineage>
        <taxon>Eukaryota</taxon>
        <taxon>Metazoa</taxon>
        <taxon>Cnidaria</taxon>
        <taxon>Anthozoa</taxon>
        <taxon>Octocorallia</taxon>
        <taxon>Malacalcyonacea</taxon>
        <taxon>Plexauridae</taxon>
        <taxon>Paramuricea</taxon>
    </lineage>
</organism>
<dbReference type="PANTHER" id="PTHR18916:SF6">
    <property type="entry name" value="DYNACTIN SUBUNIT 1"/>
    <property type="match status" value="1"/>
</dbReference>
<accession>A0A7D9ELA1</accession>
<evidence type="ECO:0000256" key="6">
    <source>
        <dbReference type="ARBA" id="ARBA00023212"/>
    </source>
</evidence>
<comment type="caution">
    <text evidence="7">The sequence shown here is derived from an EMBL/GenBank/DDBJ whole genome shotgun (WGS) entry which is preliminary data.</text>
</comment>
<keyword evidence="3" id="KW-0493">Microtubule</keyword>
<evidence type="ECO:0000256" key="4">
    <source>
        <dbReference type="ARBA" id="ARBA00023017"/>
    </source>
</evidence>
<gene>
    <name evidence="7" type="ORF">PACLA_8A023102</name>
</gene>
<keyword evidence="8" id="KW-1185">Reference proteome</keyword>
<evidence type="ECO:0000256" key="3">
    <source>
        <dbReference type="ARBA" id="ARBA00022701"/>
    </source>
</evidence>
<dbReference type="GO" id="GO:0030286">
    <property type="term" value="C:dynein complex"/>
    <property type="evidence" value="ECO:0007669"/>
    <property type="project" value="UniProtKB-KW"/>
</dbReference>
<sequence>GLSECNSGAFDRIVSTYTELASHEKVLDDLINLLRKGQLDDNAPMEPLKKAIANYAMMVRFHFNQEIASCSEFLQDHLETLNSGSDGISIGLAKFKENCGKNCDEGSELGTLFADIELRNMEVRQLSRKIKRRGIPQDDSSELSLPKEVQDSLLECVKTYEKTVQFVYEYMCIVHEKAAALPEDESLLSGQLEEMSQDVGILVFENDTDTPKDCLSSAFNDVIGYLSSFLIKMQEGEYDCKPSGKTKAELPYVARAKALRHELAESGSVEEKLAAKDKELQDARRALKLKSEEVAQANIRVGLLEKRLDNSSKEADSRVEQVNKKLEQTNADLEKKSREYEETMDALQADIDNLEKEKLDFKKKLENLSKKSLLQDLARQTSGIGALVAGAAGKGGVGSARGPPGSPGEPVQVVIKDSPVILRQVDSLKAALNYVKNENTRIKGENLKARLRALPPIYVPPKLGSAPSAISATGKRLESLTKINEYSNEVQSLLENINLLSATPQVVNLTKPKAARNSFREVDRMATLKELMKKKDELQQQIHQLMASVHPGANIETSFSSFVSPTFSKALQEKITPAVLGKITIPNESEDKGKVYPVTLRSNEFRRIHETFLN</sequence>
<dbReference type="EMBL" id="CACRXK020006629">
    <property type="protein sequence ID" value="CAB4009948.1"/>
    <property type="molecule type" value="Genomic_DNA"/>
</dbReference>
<dbReference type="Pfam" id="PF12455">
    <property type="entry name" value="Dynactin"/>
    <property type="match status" value="1"/>
</dbReference>
<dbReference type="InterPro" id="IPR022157">
    <property type="entry name" value="Dynactin"/>
</dbReference>
<dbReference type="OrthoDB" id="2130750at2759"/>
<keyword evidence="2" id="KW-0963">Cytoplasm</keyword>
<comment type="subcellular location">
    <subcellularLocation>
        <location evidence="1">Cytoplasm</location>
        <location evidence="1">Cytoskeleton</location>
    </subcellularLocation>
</comment>
<evidence type="ECO:0000256" key="1">
    <source>
        <dbReference type="ARBA" id="ARBA00004245"/>
    </source>
</evidence>
<evidence type="ECO:0000256" key="5">
    <source>
        <dbReference type="ARBA" id="ARBA00023054"/>
    </source>
</evidence>
<keyword evidence="6" id="KW-0206">Cytoskeleton</keyword>
<keyword evidence="5" id="KW-0175">Coiled coil</keyword>
<dbReference type="PANTHER" id="PTHR18916">
    <property type="entry name" value="DYNACTIN 1-RELATED MICROTUBULE-BINDING"/>
    <property type="match status" value="1"/>
</dbReference>
<evidence type="ECO:0000313" key="8">
    <source>
        <dbReference type="Proteomes" id="UP001152795"/>
    </source>
</evidence>